<gene>
    <name evidence="2" type="ORF">DFR49_2591</name>
</gene>
<dbReference type="Pfam" id="PF01850">
    <property type="entry name" value="PIN"/>
    <property type="match status" value="1"/>
</dbReference>
<accession>A0A397P8F8</accession>
<dbReference type="InterPro" id="IPR002716">
    <property type="entry name" value="PIN_dom"/>
</dbReference>
<dbReference type="PANTHER" id="PTHR39664:SF2">
    <property type="entry name" value="NUCLEIC ACID-BINDING PROTEIN, CONTAINING PIN DOMAIN-RELATED"/>
    <property type="match status" value="1"/>
</dbReference>
<reference evidence="2 3" key="1">
    <citation type="submission" date="2018-08" db="EMBL/GenBank/DDBJ databases">
        <title>Genomic Encyclopedia of Type Strains, Phase IV (KMG-IV): sequencing the most valuable type-strain genomes for metagenomic binning, comparative biology and taxonomic classification.</title>
        <authorList>
            <person name="Goeker M."/>
        </authorList>
    </citation>
    <scope>NUCLEOTIDE SEQUENCE [LARGE SCALE GENOMIC DNA]</scope>
    <source>
        <strain evidence="2 3">DSM 25527</strain>
    </source>
</reference>
<dbReference type="Gene3D" id="3.40.50.1010">
    <property type="entry name" value="5'-nuclease"/>
    <property type="match status" value="1"/>
</dbReference>
<name>A0A397P8F8_9SPHN</name>
<dbReference type="Proteomes" id="UP000266568">
    <property type="component" value="Unassembled WGS sequence"/>
</dbReference>
<evidence type="ECO:0000313" key="2">
    <source>
        <dbReference type="EMBL" id="RIA44349.1"/>
    </source>
</evidence>
<organism evidence="2 3">
    <name type="scientific">Hephaestia caeni</name>
    <dbReference type="NCBI Taxonomy" id="645617"/>
    <lineage>
        <taxon>Bacteria</taxon>
        <taxon>Pseudomonadati</taxon>
        <taxon>Pseudomonadota</taxon>
        <taxon>Alphaproteobacteria</taxon>
        <taxon>Sphingomonadales</taxon>
        <taxon>Sphingomonadaceae</taxon>
        <taxon>Hephaestia</taxon>
    </lineage>
</organism>
<sequence length="138" mass="15127">MKRLQPKRGVVRAVDTNVLVRFLVADDARQAKRARAAIEAGDIFIATTVLMETEWVLRAAYDFDGEAVARALRGLAGLPGVRVEEPARLAQALDWMMKGMDFADALHLSRTEDCALFLSFDKDLAKRAPKGATAVEAP</sequence>
<dbReference type="CDD" id="cd18683">
    <property type="entry name" value="PIN_VapC-like"/>
    <property type="match status" value="1"/>
</dbReference>
<dbReference type="SUPFAM" id="SSF88723">
    <property type="entry name" value="PIN domain-like"/>
    <property type="match status" value="1"/>
</dbReference>
<proteinExistence type="predicted"/>
<dbReference type="EMBL" id="QXDC01000003">
    <property type="protein sequence ID" value="RIA44349.1"/>
    <property type="molecule type" value="Genomic_DNA"/>
</dbReference>
<dbReference type="InterPro" id="IPR029060">
    <property type="entry name" value="PIN-like_dom_sf"/>
</dbReference>
<comment type="caution">
    <text evidence="2">The sequence shown here is derived from an EMBL/GenBank/DDBJ whole genome shotgun (WGS) entry which is preliminary data.</text>
</comment>
<dbReference type="AlphaFoldDB" id="A0A397P8F8"/>
<keyword evidence="3" id="KW-1185">Reference proteome</keyword>
<evidence type="ECO:0000259" key="1">
    <source>
        <dbReference type="Pfam" id="PF01850"/>
    </source>
</evidence>
<feature type="domain" description="PIN" evidence="1">
    <location>
        <begin position="14"/>
        <end position="127"/>
    </location>
</feature>
<evidence type="ECO:0000313" key="3">
    <source>
        <dbReference type="Proteomes" id="UP000266568"/>
    </source>
</evidence>
<dbReference type="PANTHER" id="PTHR39664">
    <property type="match status" value="1"/>
</dbReference>
<protein>
    <submittedName>
        <fullName evidence="2">Putative nucleic-acid-binding protein</fullName>
    </submittedName>
</protein>